<dbReference type="EMBL" id="BGPR01002288">
    <property type="protein sequence ID" value="GBM71037.1"/>
    <property type="molecule type" value="Genomic_DNA"/>
</dbReference>
<name>A0A4Y2HZT5_ARAVE</name>
<dbReference type="Proteomes" id="UP000499080">
    <property type="component" value="Unassembled WGS sequence"/>
</dbReference>
<keyword evidence="3" id="KW-1185">Reference proteome</keyword>
<evidence type="ECO:0000256" key="1">
    <source>
        <dbReference type="SAM" id="SignalP"/>
    </source>
</evidence>
<keyword evidence="1" id="KW-0732">Signal</keyword>
<dbReference type="AlphaFoldDB" id="A0A4Y2HZT5"/>
<sequence length="144" mass="16405">MFQLRRQWSICMRLLLNFQAAYSWPHVLRTLTRHVGSVDSIAFQSRRQSSRARLPHCSTASRTYHSHLDWTPSRSSPSHYRTDRRKHKGAGSTFYLGTASLGTSYIPLPATYLGIAVGHHSSDDENSDRRNLTPQCLPCHQTVP</sequence>
<accession>A0A4Y2HZT5</accession>
<evidence type="ECO:0000313" key="3">
    <source>
        <dbReference type="Proteomes" id="UP000499080"/>
    </source>
</evidence>
<evidence type="ECO:0000313" key="2">
    <source>
        <dbReference type="EMBL" id="GBM71037.1"/>
    </source>
</evidence>
<feature type="chain" id="PRO_5021336414" description="Secreted protein" evidence="1">
    <location>
        <begin position="24"/>
        <end position="144"/>
    </location>
</feature>
<gene>
    <name evidence="2" type="ORF">AVEN_272383_1</name>
</gene>
<evidence type="ECO:0008006" key="4">
    <source>
        <dbReference type="Google" id="ProtNLM"/>
    </source>
</evidence>
<organism evidence="2 3">
    <name type="scientific">Araneus ventricosus</name>
    <name type="common">Orbweaver spider</name>
    <name type="synonym">Epeira ventricosa</name>
    <dbReference type="NCBI Taxonomy" id="182803"/>
    <lineage>
        <taxon>Eukaryota</taxon>
        <taxon>Metazoa</taxon>
        <taxon>Ecdysozoa</taxon>
        <taxon>Arthropoda</taxon>
        <taxon>Chelicerata</taxon>
        <taxon>Arachnida</taxon>
        <taxon>Araneae</taxon>
        <taxon>Araneomorphae</taxon>
        <taxon>Entelegynae</taxon>
        <taxon>Araneoidea</taxon>
        <taxon>Araneidae</taxon>
        <taxon>Araneus</taxon>
    </lineage>
</organism>
<proteinExistence type="predicted"/>
<comment type="caution">
    <text evidence="2">The sequence shown here is derived from an EMBL/GenBank/DDBJ whole genome shotgun (WGS) entry which is preliminary data.</text>
</comment>
<feature type="signal peptide" evidence="1">
    <location>
        <begin position="1"/>
        <end position="23"/>
    </location>
</feature>
<protein>
    <recommendedName>
        <fullName evidence="4">Secreted protein</fullName>
    </recommendedName>
</protein>
<reference evidence="2 3" key="1">
    <citation type="journal article" date="2019" name="Sci. Rep.">
        <title>Orb-weaving spider Araneus ventricosus genome elucidates the spidroin gene catalogue.</title>
        <authorList>
            <person name="Kono N."/>
            <person name="Nakamura H."/>
            <person name="Ohtoshi R."/>
            <person name="Moran D.A.P."/>
            <person name="Shinohara A."/>
            <person name="Yoshida Y."/>
            <person name="Fujiwara M."/>
            <person name="Mori M."/>
            <person name="Tomita M."/>
            <person name="Arakawa K."/>
        </authorList>
    </citation>
    <scope>NUCLEOTIDE SEQUENCE [LARGE SCALE GENOMIC DNA]</scope>
</reference>